<proteinExistence type="predicted"/>
<comment type="caution">
    <text evidence="2">The sequence shown here is derived from an EMBL/GenBank/DDBJ whole genome shotgun (WGS) entry which is preliminary data.</text>
</comment>
<dbReference type="Gene3D" id="1.10.260.40">
    <property type="entry name" value="lambda repressor-like DNA-binding domains"/>
    <property type="match status" value="1"/>
</dbReference>
<evidence type="ECO:0000313" key="3">
    <source>
        <dbReference type="Proteomes" id="UP000431401"/>
    </source>
</evidence>
<dbReference type="OrthoDB" id="4285266at2"/>
<dbReference type="Proteomes" id="UP000431401">
    <property type="component" value="Unassembled WGS sequence"/>
</dbReference>
<dbReference type="Pfam" id="PF19054">
    <property type="entry name" value="DUF5753"/>
    <property type="match status" value="1"/>
</dbReference>
<evidence type="ECO:0000259" key="1">
    <source>
        <dbReference type="PROSITE" id="PS50943"/>
    </source>
</evidence>
<dbReference type="PROSITE" id="PS50943">
    <property type="entry name" value="HTH_CROC1"/>
    <property type="match status" value="1"/>
</dbReference>
<dbReference type="InterPro" id="IPR010982">
    <property type="entry name" value="Lambda_DNA-bd_dom_sf"/>
</dbReference>
<reference evidence="2 3" key="1">
    <citation type="submission" date="2019-10" db="EMBL/GenBank/DDBJ databases">
        <title>Nocardia macrotermitis sp. nov. and Nocardia aurantia sp. nov., isolated from the gut of fungus growing-termite Macrotermes natalensis.</title>
        <authorList>
            <person name="Benndorf R."/>
            <person name="Schwitalla J."/>
            <person name="Martin K."/>
            <person name="De Beer W."/>
            <person name="Kaster A.-K."/>
            <person name="Vollmers J."/>
            <person name="Poulsen M."/>
            <person name="Beemelmanns C."/>
        </authorList>
    </citation>
    <scope>NUCLEOTIDE SEQUENCE [LARGE SCALE GENOMIC DNA]</scope>
    <source>
        <strain evidence="2 3">RB56</strain>
    </source>
</reference>
<dbReference type="SUPFAM" id="SSF47413">
    <property type="entry name" value="lambda repressor-like DNA-binding domains"/>
    <property type="match status" value="1"/>
</dbReference>
<keyword evidence="3" id="KW-1185">Reference proteome</keyword>
<gene>
    <name evidence="2" type="ORF">NRB56_24740</name>
</gene>
<dbReference type="InterPro" id="IPR001387">
    <property type="entry name" value="Cro/C1-type_HTH"/>
</dbReference>
<sequence length="296" mass="33030">MALPPHGITGSTITGSTMPRRQLGRQLRDLRNRARMTTRVAAQRLEWSEAKIWRIETGQTSLRSLDVEAMCKVYGAPAELVEPLAALARETKARGWWTEFSDVIAEGFEVYIGLEEAAARLFTYETDLVPGLLQSEEYTRAVLVGSRPDMSAADLERRIAVRAARQAAITRDHSPIRLEAVITETLLWHRVGGPEVAVAQLEHLRRMCDLPNVEVRVVPTDTGYHDGMDSGRFVLLEFPDSAGDVPEPPVVYVETFTGSVYYDKEPEIDRYRSAFTDIKAVAMDARTAIDEARAAL</sequence>
<protein>
    <recommendedName>
        <fullName evidence="1">HTH cro/C1-type domain-containing protein</fullName>
    </recommendedName>
</protein>
<dbReference type="EMBL" id="WEGI01000005">
    <property type="protein sequence ID" value="MQY26895.1"/>
    <property type="molecule type" value="Genomic_DNA"/>
</dbReference>
<accession>A0A7K0DMA9</accession>
<dbReference type="InterPro" id="IPR043917">
    <property type="entry name" value="DUF5753"/>
</dbReference>
<dbReference type="Pfam" id="PF13560">
    <property type="entry name" value="HTH_31"/>
    <property type="match status" value="1"/>
</dbReference>
<dbReference type="RefSeq" id="WP_153341570.1">
    <property type="nucleotide sequence ID" value="NZ_WEGI01000005.1"/>
</dbReference>
<organism evidence="2 3">
    <name type="scientific">Nocardia aurantia</name>
    <dbReference type="NCBI Taxonomy" id="2585199"/>
    <lineage>
        <taxon>Bacteria</taxon>
        <taxon>Bacillati</taxon>
        <taxon>Actinomycetota</taxon>
        <taxon>Actinomycetes</taxon>
        <taxon>Mycobacteriales</taxon>
        <taxon>Nocardiaceae</taxon>
        <taxon>Nocardia</taxon>
    </lineage>
</organism>
<feature type="domain" description="HTH cro/C1-type" evidence="1">
    <location>
        <begin position="27"/>
        <end position="80"/>
    </location>
</feature>
<dbReference type="GO" id="GO:0003677">
    <property type="term" value="F:DNA binding"/>
    <property type="evidence" value="ECO:0007669"/>
    <property type="project" value="InterPro"/>
</dbReference>
<dbReference type="AlphaFoldDB" id="A0A7K0DMA9"/>
<evidence type="ECO:0000313" key="2">
    <source>
        <dbReference type="EMBL" id="MQY26895.1"/>
    </source>
</evidence>
<name>A0A7K0DMA9_9NOCA</name>